<evidence type="ECO:0000256" key="11">
    <source>
        <dbReference type="ARBA" id="ARBA00023242"/>
    </source>
</evidence>
<comment type="function">
    <text evidence="13">rRNA N6-methyltransferase that specifically methylates the adenine in position 4220 of 28S rRNA. N6-methylation of adenine(4220) in 28S rRNA is required for translation.</text>
</comment>
<dbReference type="GO" id="GO:0003676">
    <property type="term" value="F:nucleic acid binding"/>
    <property type="evidence" value="ECO:0007669"/>
    <property type="project" value="InterPro"/>
</dbReference>
<evidence type="ECO:0000256" key="14">
    <source>
        <dbReference type="ARBA" id="ARBA00049767"/>
    </source>
</evidence>
<dbReference type="PROSITE" id="PS51270">
    <property type="entry name" value="ZF_CTCHY"/>
    <property type="match status" value="1"/>
</dbReference>
<keyword evidence="10" id="KW-0862">Zinc</keyword>
<dbReference type="InterPro" id="IPR041370">
    <property type="entry name" value="Mlase_EEF1AKMT1/ZCCHC4"/>
</dbReference>
<evidence type="ECO:0000256" key="13">
    <source>
        <dbReference type="ARBA" id="ARBA00046086"/>
    </source>
</evidence>
<feature type="domain" description="CCHC-type" evidence="16">
    <location>
        <begin position="416"/>
        <end position="430"/>
    </location>
</feature>
<evidence type="ECO:0000256" key="3">
    <source>
        <dbReference type="ARBA" id="ARBA00008246"/>
    </source>
</evidence>
<dbReference type="Proteomes" id="UP001159042">
    <property type="component" value="Unassembled WGS sequence"/>
</dbReference>
<evidence type="ECO:0000256" key="15">
    <source>
        <dbReference type="PROSITE-ProRule" id="PRU00047"/>
    </source>
</evidence>
<dbReference type="Pfam" id="PF10237">
    <property type="entry name" value="N6-adenineMlase"/>
    <property type="match status" value="1"/>
</dbReference>
<keyword evidence="11" id="KW-0539">Nucleus</keyword>
<dbReference type="GO" id="GO:0008988">
    <property type="term" value="F:rRNA (adenine-N6-)-methyltransferase activity"/>
    <property type="evidence" value="ECO:0007669"/>
    <property type="project" value="InterPro"/>
</dbReference>
<keyword evidence="8" id="KW-0479">Metal-binding</keyword>
<dbReference type="InterPro" id="IPR037275">
    <property type="entry name" value="Znf_CTCHY_sf"/>
</dbReference>
<evidence type="ECO:0000256" key="9">
    <source>
        <dbReference type="ARBA" id="ARBA00022771"/>
    </source>
</evidence>
<sequence length="449" mass="52862">MSRGGVDVIVEDLKNHPHCSHGPTILFSREVKGARRNYFACSTCRGRKQCNFFLWEDEKSKLTSSKAKVWEQEKTRHLKNINHRKKFVVLNDVLNLPPGKRKYCEDCSEFVLEKHKTKHEGHNVIKCLTDYQLNHPSEILSPAEDSKKEAQYLFSKSSTQTIVNIFIDRGYRNIICVGTPRIHEYIRSNCEDMRSILLDIDSRFHNFFGPLEYIWYNSFNHHFFFSEGKTVFYDFLKMTKGVNTALITDPPFGGRVEPLAFTLTTINSEYKNINNVQNDLPIFWVFPYFMEPQILNSLPEFKMLDYKVLYENHSSFHNGPKGRKQGSPVRIFTNVDSRLIKLPEDEYKFCTKCKKWISKENRHCDWCNDCTSKDGRTYVHCKLCKKCVKPTYKHCMECKRCTQVDHKCFTLEFSKRCFNCNEKGHKKEQCLQVKRKALISNKKKKKRKA</sequence>
<evidence type="ECO:0000256" key="6">
    <source>
        <dbReference type="ARBA" id="ARBA00022679"/>
    </source>
</evidence>
<accession>A0AAV8W9Z4</accession>
<dbReference type="InterPro" id="IPR039846">
    <property type="entry name" value="ZCCHC4"/>
</dbReference>
<evidence type="ECO:0000313" key="18">
    <source>
        <dbReference type="EMBL" id="KAJ8923386.1"/>
    </source>
</evidence>
<feature type="domain" description="CTCHY-type" evidence="17">
    <location>
        <begin position="345"/>
        <end position="409"/>
    </location>
</feature>
<name>A0AAV8W9Z4_9CUCU</name>
<keyword evidence="19" id="KW-1185">Reference proteome</keyword>
<keyword evidence="7" id="KW-0949">S-adenosyl-L-methionine</keyword>
<keyword evidence="5" id="KW-0489">Methyltransferase</keyword>
<evidence type="ECO:0000256" key="5">
    <source>
        <dbReference type="ARBA" id="ARBA00022603"/>
    </source>
</evidence>
<keyword evidence="9 15" id="KW-0863">Zinc-finger</keyword>
<comment type="subcellular location">
    <subcellularLocation>
        <location evidence="1">Cytoplasm</location>
    </subcellularLocation>
    <subcellularLocation>
        <location evidence="2">Nucleus</location>
        <location evidence="2">Nucleolus</location>
    </subcellularLocation>
</comment>
<evidence type="ECO:0000259" key="17">
    <source>
        <dbReference type="PROSITE" id="PS51270"/>
    </source>
</evidence>
<evidence type="ECO:0000256" key="2">
    <source>
        <dbReference type="ARBA" id="ARBA00004604"/>
    </source>
</evidence>
<organism evidence="18 19">
    <name type="scientific">Exocentrus adspersus</name>
    <dbReference type="NCBI Taxonomy" id="1586481"/>
    <lineage>
        <taxon>Eukaryota</taxon>
        <taxon>Metazoa</taxon>
        <taxon>Ecdysozoa</taxon>
        <taxon>Arthropoda</taxon>
        <taxon>Hexapoda</taxon>
        <taxon>Insecta</taxon>
        <taxon>Pterygota</taxon>
        <taxon>Neoptera</taxon>
        <taxon>Endopterygota</taxon>
        <taxon>Coleoptera</taxon>
        <taxon>Polyphaga</taxon>
        <taxon>Cucujiformia</taxon>
        <taxon>Chrysomeloidea</taxon>
        <taxon>Cerambycidae</taxon>
        <taxon>Lamiinae</taxon>
        <taxon>Acanthocinini</taxon>
        <taxon>Exocentrus</taxon>
    </lineage>
</organism>
<dbReference type="GO" id="GO:0005730">
    <property type="term" value="C:nucleolus"/>
    <property type="evidence" value="ECO:0007669"/>
    <property type="project" value="UniProtKB-SubCell"/>
</dbReference>
<proteinExistence type="inferred from homology"/>
<dbReference type="AlphaFoldDB" id="A0AAV8W9Z4"/>
<dbReference type="GO" id="GO:0005737">
    <property type="term" value="C:cytoplasm"/>
    <property type="evidence" value="ECO:0007669"/>
    <property type="project" value="UniProtKB-SubCell"/>
</dbReference>
<dbReference type="PANTHER" id="PTHR13493:SF3">
    <property type="entry name" value="RRNA N6-ADENOSINE-METHYLTRANSFERASE ZCCHC4"/>
    <property type="match status" value="1"/>
</dbReference>
<evidence type="ECO:0000259" key="16">
    <source>
        <dbReference type="PROSITE" id="PS50158"/>
    </source>
</evidence>
<dbReference type="PROSITE" id="PS50158">
    <property type="entry name" value="ZF_CCHC"/>
    <property type="match status" value="1"/>
</dbReference>
<protein>
    <recommendedName>
        <fullName evidence="14">rRNA N(6)-adenosine-methyltransferase ZCCHC4</fullName>
    </recommendedName>
    <alternativeName>
        <fullName evidence="12">Zinc finger CCHC domain-containing protein 4</fullName>
    </alternativeName>
</protein>
<keyword evidence="6" id="KW-0808">Transferase</keyword>
<evidence type="ECO:0000256" key="10">
    <source>
        <dbReference type="ARBA" id="ARBA00022833"/>
    </source>
</evidence>
<dbReference type="InterPro" id="IPR002052">
    <property type="entry name" value="DNA_methylase_N6_adenine_CS"/>
</dbReference>
<evidence type="ECO:0000256" key="1">
    <source>
        <dbReference type="ARBA" id="ARBA00004496"/>
    </source>
</evidence>
<evidence type="ECO:0000256" key="7">
    <source>
        <dbReference type="ARBA" id="ARBA00022691"/>
    </source>
</evidence>
<dbReference type="InterPro" id="IPR010666">
    <property type="entry name" value="Znf_GRF"/>
</dbReference>
<dbReference type="SUPFAM" id="SSF161245">
    <property type="entry name" value="Zinc hairpin stack"/>
    <property type="match status" value="1"/>
</dbReference>
<reference evidence="18 19" key="1">
    <citation type="journal article" date="2023" name="Insect Mol. Biol.">
        <title>Genome sequencing provides insights into the evolution of gene families encoding plant cell wall-degrading enzymes in longhorned beetles.</title>
        <authorList>
            <person name="Shin N.R."/>
            <person name="Okamura Y."/>
            <person name="Kirsch R."/>
            <person name="Pauchet Y."/>
        </authorList>
    </citation>
    <scope>NUCLEOTIDE SEQUENCE [LARGE SCALE GENOMIC DNA]</scope>
    <source>
        <strain evidence="18">EAD_L_NR</strain>
    </source>
</reference>
<dbReference type="EMBL" id="JANEYG010000005">
    <property type="protein sequence ID" value="KAJ8923386.1"/>
    <property type="molecule type" value="Genomic_DNA"/>
</dbReference>
<dbReference type="PROSITE" id="PS50216">
    <property type="entry name" value="DHHC"/>
    <property type="match status" value="1"/>
</dbReference>
<gene>
    <name evidence="18" type="ORF">NQ315_001944</name>
</gene>
<dbReference type="PANTHER" id="PTHR13493">
    <property type="entry name" value="ZINC FINGER CCHC DOMAIN-CONTAINING"/>
    <property type="match status" value="1"/>
</dbReference>
<evidence type="ECO:0000313" key="19">
    <source>
        <dbReference type="Proteomes" id="UP001159042"/>
    </source>
</evidence>
<dbReference type="InterPro" id="IPR017921">
    <property type="entry name" value="Znf_CTCHY"/>
</dbReference>
<evidence type="ECO:0000256" key="4">
    <source>
        <dbReference type="ARBA" id="ARBA00022490"/>
    </source>
</evidence>
<evidence type="ECO:0000256" key="12">
    <source>
        <dbReference type="ARBA" id="ARBA00032078"/>
    </source>
</evidence>
<dbReference type="PROSITE" id="PS00092">
    <property type="entry name" value="N6_MTASE"/>
    <property type="match status" value="1"/>
</dbReference>
<dbReference type="Pfam" id="PF06839">
    <property type="entry name" value="Zn_ribbon_GRF"/>
    <property type="match status" value="1"/>
</dbReference>
<keyword evidence="4" id="KW-0963">Cytoplasm</keyword>
<evidence type="ECO:0000256" key="8">
    <source>
        <dbReference type="ARBA" id="ARBA00022723"/>
    </source>
</evidence>
<comment type="similarity">
    <text evidence="3">Belongs to the ZCCHC4 family.</text>
</comment>
<dbReference type="InterPro" id="IPR001878">
    <property type="entry name" value="Znf_CCHC"/>
</dbReference>
<comment type="caution">
    <text evidence="18">The sequence shown here is derived from an EMBL/GenBank/DDBJ whole genome shotgun (WGS) entry which is preliminary data.</text>
</comment>
<dbReference type="GO" id="GO:0008270">
    <property type="term" value="F:zinc ion binding"/>
    <property type="evidence" value="ECO:0007669"/>
    <property type="project" value="UniProtKB-KW"/>
</dbReference>